<proteinExistence type="predicted"/>
<dbReference type="Pfam" id="PF03525">
    <property type="entry name" value="Meiotic_rec114"/>
    <property type="match status" value="1"/>
</dbReference>
<dbReference type="InterPro" id="IPR004354">
    <property type="entry name" value="Meiotic_Rec114"/>
</dbReference>
<dbReference type="Proteomes" id="UP000719766">
    <property type="component" value="Unassembled WGS sequence"/>
</dbReference>
<dbReference type="GO" id="GO:0007131">
    <property type="term" value="P:reciprocal meiotic recombination"/>
    <property type="evidence" value="ECO:0007669"/>
    <property type="project" value="InterPro"/>
</dbReference>
<reference evidence="2" key="1">
    <citation type="journal article" date="2020" name="New Phytol.">
        <title>Comparative genomics reveals dynamic genome evolution in host specialist ectomycorrhizal fungi.</title>
        <authorList>
            <person name="Lofgren L.A."/>
            <person name="Nguyen N.H."/>
            <person name="Vilgalys R."/>
            <person name="Ruytinx J."/>
            <person name="Liao H.L."/>
            <person name="Branco S."/>
            <person name="Kuo A."/>
            <person name="LaButti K."/>
            <person name="Lipzen A."/>
            <person name="Andreopoulos W."/>
            <person name="Pangilinan J."/>
            <person name="Riley R."/>
            <person name="Hundley H."/>
            <person name="Na H."/>
            <person name="Barry K."/>
            <person name="Grigoriev I.V."/>
            <person name="Stajich J.E."/>
            <person name="Kennedy P.G."/>
        </authorList>
    </citation>
    <scope>NUCLEOTIDE SEQUENCE</scope>
    <source>
        <strain evidence="2">S12</strain>
    </source>
</reference>
<dbReference type="AlphaFoldDB" id="A0A9P7DP94"/>
<name>A0A9P7DP94_9AGAM</name>
<evidence type="ECO:0000313" key="3">
    <source>
        <dbReference type="Proteomes" id="UP000719766"/>
    </source>
</evidence>
<dbReference type="EMBL" id="JABBWE010000010">
    <property type="protein sequence ID" value="KAG1799742.1"/>
    <property type="molecule type" value="Genomic_DNA"/>
</dbReference>
<organism evidence="2 3">
    <name type="scientific">Suillus plorans</name>
    <dbReference type="NCBI Taxonomy" id="116603"/>
    <lineage>
        <taxon>Eukaryota</taxon>
        <taxon>Fungi</taxon>
        <taxon>Dikarya</taxon>
        <taxon>Basidiomycota</taxon>
        <taxon>Agaricomycotina</taxon>
        <taxon>Agaricomycetes</taxon>
        <taxon>Agaricomycetidae</taxon>
        <taxon>Boletales</taxon>
        <taxon>Suillineae</taxon>
        <taxon>Suillaceae</taxon>
        <taxon>Suillus</taxon>
    </lineage>
</organism>
<gene>
    <name evidence="2" type="ORF">HD556DRAFT_1231134</name>
</gene>
<feature type="compositionally biased region" description="Low complexity" evidence="1">
    <location>
        <begin position="243"/>
        <end position="261"/>
    </location>
</feature>
<accession>A0A9P7DP94</accession>
<sequence>MAQFTTTSVSYPLAKYSRSYPTSSSLNSQNPATDAEWQHFVHPVINLYLDAKKSSAGDLVSVRFRVVWNFDSNTNSLGVDQREIILEDLDLLSFSSISNSRTNSGQPDHGLPLRAVYRDAVVGIRYLHSKTADSTSQPVYRRIQITFTTATSAAQFIDAVRPVCPCRLNPQPQPPVPRIPTVATTGLLDDISRRGTIFPSVSQARPSMGETPLRPVSAALPSGNPSSKSNVPTFAPSTPIRFTPVSLSSSSTKTTSVAAPSHDSTFMAPPETPRMTIPQSSQCQAPSGSISSTKGSLPDSSQPSSSTRSTSSNTMPPPPLPPSVTRSLQSENRSLESHNSTRTQLVASLHDTPALHKLSHAELESIVAQVIREEGFVQLLASLDTMWRVKGLLGQ</sequence>
<feature type="compositionally biased region" description="Polar residues" evidence="1">
    <location>
        <begin position="277"/>
        <end position="295"/>
    </location>
</feature>
<feature type="compositionally biased region" description="Polar residues" evidence="1">
    <location>
        <begin position="223"/>
        <end position="236"/>
    </location>
</feature>
<evidence type="ECO:0000313" key="2">
    <source>
        <dbReference type="EMBL" id="KAG1799742.1"/>
    </source>
</evidence>
<feature type="compositionally biased region" description="Polar residues" evidence="1">
    <location>
        <begin position="328"/>
        <end position="342"/>
    </location>
</feature>
<dbReference type="GeneID" id="64591169"/>
<evidence type="ECO:0000256" key="1">
    <source>
        <dbReference type="SAM" id="MobiDB-lite"/>
    </source>
</evidence>
<keyword evidence="3" id="KW-1185">Reference proteome</keyword>
<feature type="compositionally biased region" description="Low complexity" evidence="1">
    <location>
        <begin position="296"/>
        <end position="314"/>
    </location>
</feature>
<feature type="region of interest" description="Disordered" evidence="1">
    <location>
        <begin position="199"/>
        <end position="342"/>
    </location>
</feature>
<dbReference type="OrthoDB" id="3364736at2759"/>
<dbReference type="RefSeq" id="XP_041163965.1">
    <property type="nucleotide sequence ID" value="XM_041297405.1"/>
</dbReference>
<protein>
    <submittedName>
        <fullName evidence="2">Uncharacterized protein</fullName>
    </submittedName>
</protein>
<comment type="caution">
    <text evidence="2">The sequence shown here is derived from an EMBL/GenBank/DDBJ whole genome shotgun (WGS) entry which is preliminary data.</text>
</comment>